<proteinExistence type="predicted"/>
<protein>
    <recommendedName>
        <fullName evidence="3">Apoptosis regulatory protein Siva</fullName>
    </recommendedName>
</protein>
<dbReference type="Pfam" id="PF05458">
    <property type="entry name" value="Siva"/>
    <property type="match status" value="1"/>
</dbReference>
<dbReference type="InterPro" id="IPR022773">
    <property type="entry name" value="Siva"/>
</dbReference>
<dbReference type="PANTHER" id="PTHR14365">
    <property type="entry name" value="APOPTOSIS REGULATORY PROTEIN SIVA"/>
    <property type="match status" value="1"/>
</dbReference>
<accession>A0A8S1BGW4</accession>
<reference evidence="1 2" key="1">
    <citation type="submission" date="2020-04" db="EMBL/GenBank/DDBJ databases">
        <authorList>
            <person name="Wallbank WR R."/>
            <person name="Pardo Diaz C."/>
            <person name="Kozak K."/>
            <person name="Martin S."/>
            <person name="Jiggins C."/>
            <person name="Moest M."/>
            <person name="Warren A I."/>
            <person name="Byers J.R.P. K."/>
            <person name="Montejo-Kovacevich G."/>
            <person name="Yen C E."/>
        </authorList>
    </citation>
    <scope>NUCLEOTIDE SEQUENCE [LARGE SCALE GENOMIC DNA]</scope>
</reference>
<evidence type="ECO:0000313" key="2">
    <source>
        <dbReference type="Proteomes" id="UP000494256"/>
    </source>
</evidence>
<evidence type="ECO:0000313" key="1">
    <source>
        <dbReference type="EMBL" id="CAB3258993.1"/>
    </source>
</evidence>
<evidence type="ECO:0008006" key="3">
    <source>
        <dbReference type="Google" id="ProtNLM"/>
    </source>
</evidence>
<name>A0A8S1BGW4_ARCPL</name>
<dbReference type="PANTHER" id="PTHR14365:SF1">
    <property type="entry name" value="APOPTOSIS REGULATORY PROTEIN SIVA"/>
    <property type="match status" value="1"/>
</dbReference>
<dbReference type="AlphaFoldDB" id="A0A8S1BGW4"/>
<dbReference type="OrthoDB" id="7203467at2759"/>
<dbReference type="GO" id="GO:0005175">
    <property type="term" value="F:CD27 receptor binding"/>
    <property type="evidence" value="ECO:0007669"/>
    <property type="project" value="TreeGrafter"/>
</dbReference>
<sequence>MAKRANPFIEDYIPQSKIHVSLKQFNNNEDRLQKVYVKTLDLLYKGAKKCTSQDIVNTKDDNVKTIETKNKMKQLFIGKNGSLLLNSGTMVCSISKLVTERCSCGVEGESKCAYCEVPLCMTCQHVCAHCDRSHCTTCTLTRFEASEVCVSCYS</sequence>
<dbReference type="EMBL" id="CADEBD010000677">
    <property type="protein sequence ID" value="CAB3258993.1"/>
    <property type="molecule type" value="Genomic_DNA"/>
</dbReference>
<gene>
    <name evidence="1" type="ORF">APLA_LOCUS16430</name>
</gene>
<dbReference type="Proteomes" id="UP000494256">
    <property type="component" value="Unassembled WGS sequence"/>
</dbReference>
<dbReference type="GO" id="GO:0097191">
    <property type="term" value="P:extrinsic apoptotic signaling pathway"/>
    <property type="evidence" value="ECO:0007669"/>
    <property type="project" value="TreeGrafter"/>
</dbReference>
<comment type="caution">
    <text evidence="1">The sequence shown here is derived from an EMBL/GenBank/DDBJ whole genome shotgun (WGS) entry which is preliminary data.</text>
</comment>
<organism evidence="1 2">
    <name type="scientific">Arctia plantaginis</name>
    <name type="common">Wood tiger moth</name>
    <name type="synonym">Phalaena plantaginis</name>
    <dbReference type="NCBI Taxonomy" id="874455"/>
    <lineage>
        <taxon>Eukaryota</taxon>
        <taxon>Metazoa</taxon>
        <taxon>Ecdysozoa</taxon>
        <taxon>Arthropoda</taxon>
        <taxon>Hexapoda</taxon>
        <taxon>Insecta</taxon>
        <taxon>Pterygota</taxon>
        <taxon>Neoptera</taxon>
        <taxon>Endopterygota</taxon>
        <taxon>Lepidoptera</taxon>
        <taxon>Glossata</taxon>
        <taxon>Ditrysia</taxon>
        <taxon>Noctuoidea</taxon>
        <taxon>Erebidae</taxon>
        <taxon>Arctiinae</taxon>
        <taxon>Arctia</taxon>
    </lineage>
</organism>